<protein>
    <submittedName>
        <fullName evidence="2">Uncharacterized protein</fullName>
    </submittedName>
</protein>
<sequence>MTESSSNSVSELEVYKQIDELIKLHTEFNNLQIKFNEEKEKNANLEKKNQSLENELNEMNKKIQTTNSENENKFKDLNQNIRQLKTENDQKDCKINFLEEQIKKVVNYIVFFVKNIF</sequence>
<reference evidence="2 3" key="1">
    <citation type="submission" date="2020-08" db="EMBL/GenBank/DDBJ databases">
        <authorList>
            <person name="Koutsovoulos G."/>
            <person name="Danchin GJ E."/>
        </authorList>
    </citation>
    <scope>NUCLEOTIDE SEQUENCE [LARGE SCALE GENOMIC DNA]</scope>
</reference>
<feature type="coiled-coil region" evidence="1">
    <location>
        <begin position="28"/>
        <end position="101"/>
    </location>
</feature>
<evidence type="ECO:0000313" key="3">
    <source>
        <dbReference type="Proteomes" id="UP000580250"/>
    </source>
</evidence>
<evidence type="ECO:0000256" key="1">
    <source>
        <dbReference type="SAM" id="Coils"/>
    </source>
</evidence>
<keyword evidence="1" id="KW-0175">Coiled coil</keyword>
<evidence type="ECO:0000313" key="2">
    <source>
        <dbReference type="EMBL" id="CAD2184850.1"/>
    </source>
</evidence>
<name>A0A6V7WCX1_MELEN</name>
<accession>A0A6V7WCX1</accession>
<dbReference type="SUPFAM" id="SSF90257">
    <property type="entry name" value="Myosin rod fragments"/>
    <property type="match status" value="1"/>
</dbReference>
<comment type="caution">
    <text evidence="2">The sequence shown here is derived from an EMBL/GenBank/DDBJ whole genome shotgun (WGS) entry which is preliminary data.</text>
</comment>
<organism evidence="2 3">
    <name type="scientific">Meloidogyne enterolobii</name>
    <name type="common">Root-knot nematode worm</name>
    <name type="synonym">Meloidogyne mayaguensis</name>
    <dbReference type="NCBI Taxonomy" id="390850"/>
    <lineage>
        <taxon>Eukaryota</taxon>
        <taxon>Metazoa</taxon>
        <taxon>Ecdysozoa</taxon>
        <taxon>Nematoda</taxon>
        <taxon>Chromadorea</taxon>
        <taxon>Rhabditida</taxon>
        <taxon>Tylenchina</taxon>
        <taxon>Tylenchomorpha</taxon>
        <taxon>Tylenchoidea</taxon>
        <taxon>Meloidogynidae</taxon>
        <taxon>Meloidogyninae</taxon>
        <taxon>Meloidogyne</taxon>
    </lineage>
</organism>
<proteinExistence type="predicted"/>
<dbReference type="AlphaFoldDB" id="A0A6V7WCX1"/>
<dbReference type="Proteomes" id="UP000580250">
    <property type="component" value="Unassembled WGS sequence"/>
</dbReference>
<dbReference type="EMBL" id="CAJEWN010000519">
    <property type="protein sequence ID" value="CAD2184850.1"/>
    <property type="molecule type" value="Genomic_DNA"/>
</dbReference>
<gene>
    <name evidence="2" type="ORF">MENT_LOCUS37229</name>
</gene>